<accession>A0A1M5GU37</accession>
<evidence type="ECO:0000313" key="2">
    <source>
        <dbReference type="Proteomes" id="UP000184170"/>
    </source>
</evidence>
<dbReference type="RefSeq" id="WP_234995035.1">
    <property type="nucleotide sequence ID" value="NZ_FQVA01000006.1"/>
</dbReference>
<keyword evidence="2" id="KW-1185">Reference proteome</keyword>
<dbReference type="EMBL" id="FQVA01000006">
    <property type="protein sequence ID" value="SHG07198.1"/>
    <property type="molecule type" value="Genomic_DNA"/>
</dbReference>
<proteinExistence type="predicted"/>
<dbReference type="AlphaFoldDB" id="A0A1M5GU37"/>
<reference evidence="2" key="1">
    <citation type="submission" date="2016-11" db="EMBL/GenBank/DDBJ databases">
        <authorList>
            <person name="Varghese N."/>
            <person name="Submissions S."/>
        </authorList>
    </citation>
    <scope>NUCLEOTIDE SEQUENCE [LARGE SCALE GENOMIC DNA]</scope>
    <source>
        <strain evidence="2">CGMCC 1.7063</strain>
    </source>
</reference>
<dbReference type="InterPro" id="IPR025833">
    <property type="entry name" value="GDYXXLXY"/>
</dbReference>
<gene>
    <name evidence="1" type="ORF">SAMN04487965_3255</name>
</gene>
<dbReference type="STRING" id="494016.SAMN04487965_3255"/>
<name>A0A1M5GU37_9GAMM</name>
<evidence type="ECO:0000313" key="1">
    <source>
        <dbReference type="EMBL" id="SHG07198.1"/>
    </source>
</evidence>
<protein>
    <submittedName>
        <fullName evidence="1">Uncharacterized membrane-anchored protein</fullName>
    </submittedName>
</protein>
<dbReference type="Proteomes" id="UP000184170">
    <property type="component" value="Unassembled WGS sequence"/>
</dbReference>
<sequence length="176" mass="19313">MMQANITARLCGAIALQFVILIGMYVSAQVPLWTGEQVRVKTIPVDPRSLFRGNYARLEYDFSQLNASLFAGDKKLREGEVVYVSLQPNKSGLYELSGVSLKKPSEGIFLRGRVTGSWWRDSGESYRIKYGIEAFFAPKEKALGLESDLRNGGVAEVMVSGGGQARLKDVTANSAN</sequence>
<organism evidence="1 2">
    <name type="scientific">Microbulbifer donghaiensis</name>
    <dbReference type="NCBI Taxonomy" id="494016"/>
    <lineage>
        <taxon>Bacteria</taxon>
        <taxon>Pseudomonadati</taxon>
        <taxon>Pseudomonadota</taxon>
        <taxon>Gammaproteobacteria</taxon>
        <taxon>Cellvibrionales</taxon>
        <taxon>Microbulbiferaceae</taxon>
        <taxon>Microbulbifer</taxon>
    </lineage>
</organism>
<dbReference type="Pfam" id="PF14345">
    <property type="entry name" value="GDYXXLXY"/>
    <property type="match status" value="1"/>
</dbReference>